<feature type="region of interest" description="Disordered" evidence="4">
    <location>
        <begin position="339"/>
        <end position="359"/>
    </location>
</feature>
<dbReference type="EMBL" id="SMKL01000096">
    <property type="protein sequence ID" value="TDC46514.1"/>
    <property type="molecule type" value="Genomic_DNA"/>
</dbReference>
<evidence type="ECO:0000313" key="6">
    <source>
        <dbReference type="EMBL" id="TDC46514.1"/>
    </source>
</evidence>
<evidence type="ECO:0000256" key="4">
    <source>
        <dbReference type="SAM" id="MobiDB-lite"/>
    </source>
</evidence>
<dbReference type="SUPFAM" id="SSF51604">
    <property type="entry name" value="Enolase C-terminal domain-like"/>
    <property type="match status" value="1"/>
</dbReference>
<evidence type="ECO:0000256" key="3">
    <source>
        <dbReference type="ARBA" id="ARBA00022842"/>
    </source>
</evidence>
<dbReference type="AlphaFoldDB" id="A0A4R4RBJ0"/>
<name>A0A4R4RBJ0_9ACTN</name>
<dbReference type="PANTHER" id="PTHR13794:SF58">
    <property type="entry name" value="MITOCHONDRIAL ENOLASE SUPERFAMILY MEMBER 1"/>
    <property type="match status" value="1"/>
</dbReference>
<dbReference type="Pfam" id="PF13378">
    <property type="entry name" value="MR_MLE_C"/>
    <property type="match status" value="1"/>
</dbReference>
<dbReference type="InterPro" id="IPR013341">
    <property type="entry name" value="Mandelate_racemase_N_dom"/>
</dbReference>
<dbReference type="Pfam" id="PF02746">
    <property type="entry name" value="MR_MLE_N"/>
    <property type="match status" value="1"/>
</dbReference>
<dbReference type="RefSeq" id="WP_131988162.1">
    <property type="nucleotide sequence ID" value="NZ_SMKL01000096.1"/>
</dbReference>
<keyword evidence="2" id="KW-0479">Metal-binding</keyword>
<evidence type="ECO:0000259" key="5">
    <source>
        <dbReference type="SMART" id="SM00922"/>
    </source>
</evidence>
<comment type="cofactor">
    <cofactor evidence="1">
        <name>Mg(2+)</name>
        <dbReference type="ChEBI" id="CHEBI:18420"/>
    </cofactor>
</comment>
<accession>A0A4R4RBJ0</accession>
<dbReference type="GO" id="GO:0016836">
    <property type="term" value="F:hydro-lyase activity"/>
    <property type="evidence" value="ECO:0007669"/>
    <property type="project" value="TreeGrafter"/>
</dbReference>
<dbReference type="SFLD" id="SFLDS00001">
    <property type="entry name" value="Enolase"/>
    <property type="match status" value="1"/>
</dbReference>
<dbReference type="InterPro" id="IPR029065">
    <property type="entry name" value="Enolase_C-like"/>
</dbReference>
<dbReference type="PANTHER" id="PTHR13794">
    <property type="entry name" value="ENOLASE SUPERFAMILY, MANDELATE RACEMASE"/>
    <property type="match status" value="1"/>
</dbReference>
<keyword evidence="3" id="KW-0460">Magnesium</keyword>
<dbReference type="SUPFAM" id="SSF54826">
    <property type="entry name" value="Enolase N-terminal domain-like"/>
    <property type="match status" value="1"/>
</dbReference>
<dbReference type="GO" id="GO:0000287">
    <property type="term" value="F:magnesium ion binding"/>
    <property type="evidence" value="ECO:0007669"/>
    <property type="project" value="TreeGrafter"/>
</dbReference>
<proteinExistence type="predicted"/>
<dbReference type="InterPro" id="IPR036849">
    <property type="entry name" value="Enolase-like_C_sf"/>
</dbReference>
<organism evidence="6 7">
    <name type="scientific">Jiangella ureilytica</name>
    <dbReference type="NCBI Taxonomy" id="2530374"/>
    <lineage>
        <taxon>Bacteria</taxon>
        <taxon>Bacillati</taxon>
        <taxon>Actinomycetota</taxon>
        <taxon>Actinomycetes</taxon>
        <taxon>Jiangellales</taxon>
        <taxon>Jiangellaceae</taxon>
        <taxon>Jiangella</taxon>
    </lineage>
</organism>
<keyword evidence="7" id="KW-1185">Reference proteome</keyword>
<dbReference type="SMART" id="SM00922">
    <property type="entry name" value="MR_MLE"/>
    <property type="match status" value="1"/>
</dbReference>
<evidence type="ECO:0000313" key="7">
    <source>
        <dbReference type="Proteomes" id="UP000295621"/>
    </source>
</evidence>
<sequence length="359" mass="38950">MRIVDATVDLVELPAQPVFRWRDGLPGSEPPVTGGILRLRTDEGLVGEAHTRRGVIVADLVNRVIRGEIVGADPLAREFLWRRMWELDRREEFPIYALGLVDIALWDIAGKAAGLPVHRLAGGFRESIPAYASTVTYGSVQEYLDVVDQCLAHGYQAVKVHAWGDVRRDSELVTRLRAHVGDDLPLMYDGSAAFDLAGAIQLGHALSDAGFLWYEEPMREFNVTAHRWLADNVGVSLLVGETADGAHMNTADFISSGCATSVRTSPHLKGGITGALRIAHLAEAYLMNAEVHGSGLLQRQLCMAVPNTTYYESQIIGNPIIPDPHVDADGMVRAPSAPGVGYDARPAPDEFGDTALSRA</sequence>
<evidence type="ECO:0000256" key="1">
    <source>
        <dbReference type="ARBA" id="ARBA00001946"/>
    </source>
</evidence>
<reference evidence="6 7" key="1">
    <citation type="submission" date="2019-02" db="EMBL/GenBank/DDBJ databases">
        <title>Draft genome sequences of novel Actinobacteria.</title>
        <authorList>
            <person name="Sahin N."/>
            <person name="Ay H."/>
            <person name="Saygin H."/>
        </authorList>
    </citation>
    <scope>NUCLEOTIDE SEQUENCE [LARGE SCALE GENOMIC DNA]</scope>
    <source>
        <strain evidence="6 7">KC603</strain>
    </source>
</reference>
<dbReference type="InterPro" id="IPR013342">
    <property type="entry name" value="Mandelate_racemase_C"/>
</dbReference>
<protein>
    <submittedName>
        <fullName evidence="6">Racemase</fullName>
    </submittedName>
</protein>
<evidence type="ECO:0000256" key="2">
    <source>
        <dbReference type="ARBA" id="ARBA00022723"/>
    </source>
</evidence>
<feature type="domain" description="Mandelate racemase/muconate lactonizing enzyme C-terminal" evidence="5">
    <location>
        <begin position="140"/>
        <end position="236"/>
    </location>
</feature>
<dbReference type="OrthoDB" id="5241672at2"/>
<dbReference type="Gene3D" id="3.20.20.120">
    <property type="entry name" value="Enolase-like C-terminal domain"/>
    <property type="match status" value="1"/>
</dbReference>
<gene>
    <name evidence="6" type="ORF">E1212_26665</name>
</gene>
<dbReference type="InterPro" id="IPR046945">
    <property type="entry name" value="RHMD-like"/>
</dbReference>
<dbReference type="InterPro" id="IPR029017">
    <property type="entry name" value="Enolase-like_N"/>
</dbReference>
<dbReference type="Gene3D" id="3.30.390.10">
    <property type="entry name" value="Enolase-like, N-terminal domain"/>
    <property type="match status" value="1"/>
</dbReference>
<dbReference type="GO" id="GO:0016052">
    <property type="term" value="P:carbohydrate catabolic process"/>
    <property type="evidence" value="ECO:0007669"/>
    <property type="project" value="TreeGrafter"/>
</dbReference>
<comment type="caution">
    <text evidence="6">The sequence shown here is derived from an EMBL/GenBank/DDBJ whole genome shotgun (WGS) entry which is preliminary data.</text>
</comment>
<dbReference type="Proteomes" id="UP000295621">
    <property type="component" value="Unassembled WGS sequence"/>
</dbReference>